<evidence type="ECO:0000256" key="11">
    <source>
        <dbReference type="ARBA" id="ARBA00022679"/>
    </source>
</evidence>
<sequence>MGKIIYFTGGARSGKSFQAEQYISNRYFSEKIYIATAIAFDKEMESRIEKHKKQREENWLVVEGYKNLQVKLSLYMKTQGVVLLDCLTNMVSNLMIVDKNINWDNISTADLDEVEAEIIRELESFLIFFKSSSMDLVVVSNEVGMGIVPAYPLGRYFRDICGKANQLVGKYSDEAYLIISGLKLKLK</sequence>
<evidence type="ECO:0000256" key="14">
    <source>
        <dbReference type="ARBA" id="ARBA00022840"/>
    </source>
</evidence>
<dbReference type="GO" id="GO:0043752">
    <property type="term" value="F:adenosylcobinamide kinase activity"/>
    <property type="evidence" value="ECO:0007669"/>
    <property type="project" value="UniProtKB-EC"/>
</dbReference>
<keyword evidence="21" id="KW-1185">Reference proteome</keyword>
<evidence type="ECO:0000256" key="2">
    <source>
        <dbReference type="ARBA" id="ARBA00000711"/>
    </source>
</evidence>
<keyword evidence="13 20" id="KW-0418">Kinase</keyword>
<keyword evidence="12 19" id="KW-0547">Nucleotide-binding</keyword>
<evidence type="ECO:0000256" key="15">
    <source>
        <dbReference type="ARBA" id="ARBA00023134"/>
    </source>
</evidence>
<evidence type="ECO:0000256" key="5">
    <source>
        <dbReference type="ARBA" id="ARBA00004692"/>
    </source>
</evidence>
<keyword evidence="10" id="KW-0169">Cobalamin biosynthesis</keyword>
<dbReference type="EC" id="2.7.1.156" evidence="8"/>
<evidence type="ECO:0000256" key="7">
    <source>
        <dbReference type="ARBA" id="ARBA00007490"/>
    </source>
</evidence>
<feature type="binding site" evidence="19">
    <location>
        <position position="63"/>
    </location>
    <ligand>
        <name>GTP</name>
        <dbReference type="ChEBI" id="CHEBI:37565"/>
    </ligand>
</feature>
<proteinExistence type="inferred from homology"/>
<gene>
    <name evidence="20" type="primary">cobU</name>
    <name evidence="20" type="ORF">NCTC10723_00531</name>
</gene>
<feature type="binding site" evidence="19">
    <location>
        <begin position="52"/>
        <end position="55"/>
    </location>
    <ligand>
        <name>GTP</name>
        <dbReference type="ChEBI" id="CHEBI:37565"/>
    </ligand>
</feature>
<dbReference type="UniPathway" id="UPA00148">
    <property type="reaction ID" value="UER00236"/>
</dbReference>
<evidence type="ECO:0000256" key="1">
    <source>
        <dbReference type="ARBA" id="ARBA00000312"/>
    </source>
</evidence>
<dbReference type="Pfam" id="PF02283">
    <property type="entry name" value="CobU"/>
    <property type="match status" value="1"/>
</dbReference>
<evidence type="ECO:0000313" key="21">
    <source>
        <dbReference type="Proteomes" id="UP000255328"/>
    </source>
</evidence>
<evidence type="ECO:0000256" key="17">
    <source>
        <dbReference type="ARBA" id="ARBA00030571"/>
    </source>
</evidence>
<evidence type="ECO:0000256" key="6">
    <source>
        <dbReference type="ARBA" id="ARBA00005159"/>
    </source>
</evidence>
<dbReference type="CDD" id="cd00544">
    <property type="entry name" value="CobU"/>
    <property type="match status" value="1"/>
</dbReference>
<evidence type="ECO:0000256" key="10">
    <source>
        <dbReference type="ARBA" id="ARBA00022573"/>
    </source>
</evidence>
<organism evidence="20 21">
    <name type="scientific">Fusobacterium necrogenes</name>
    <dbReference type="NCBI Taxonomy" id="858"/>
    <lineage>
        <taxon>Bacteria</taxon>
        <taxon>Fusobacteriati</taxon>
        <taxon>Fusobacteriota</taxon>
        <taxon>Fusobacteriia</taxon>
        <taxon>Fusobacteriales</taxon>
        <taxon>Fusobacteriaceae</taxon>
        <taxon>Fusobacterium</taxon>
    </lineage>
</organism>
<reference evidence="20 21" key="1">
    <citation type="submission" date="2018-06" db="EMBL/GenBank/DDBJ databases">
        <authorList>
            <consortium name="Pathogen Informatics"/>
            <person name="Doyle S."/>
        </authorList>
    </citation>
    <scope>NUCLEOTIDE SEQUENCE [LARGE SCALE GENOMIC DNA]</scope>
    <source>
        <strain evidence="20 21">NCTC10723</strain>
    </source>
</reference>
<evidence type="ECO:0000313" key="20">
    <source>
        <dbReference type="EMBL" id="STO31091.1"/>
    </source>
</evidence>
<evidence type="ECO:0000256" key="3">
    <source>
        <dbReference type="ARBA" id="ARBA00001522"/>
    </source>
</evidence>
<dbReference type="Gene3D" id="3.40.50.300">
    <property type="entry name" value="P-loop containing nucleotide triphosphate hydrolases"/>
    <property type="match status" value="1"/>
</dbReference>
<protein>
    <recommendedName>
        <fullName evidence="16">Adenosylcobinamide kinase</fullName>
        <ecNumber evidence="8">2.7.1.156</ecNumber>
        <ecNumber evidence="9">2.7.7.62</ecNumber>
    </recommendedName>
    <alternativeName>
        <fullName evidence="17">Adenosylcobinamide-phosphate guanylyltransferase</fullName>
    </alternativeName>
</protein>
<evidence type="ECO:0000256" key="4">
    <source>
        <dbReference type="ARBA" id="ARBA00003889"/>
    </source>
</evidence>
<dbReference type="EC" id="2.7.7.62" evidence="9"/>
<comment type="catalytic activity">
    <reaction evidence="2">
        <text>adenosylcob(III)inamide phosphate + GTP + H(+) = adenosylcob(III)inamide-GDP + diphosphate</text>
        <dbReference type="Rhea" id="RHEA:22712"/>
        <dbReference type="ChEBI" id="CHEBI:15378"/>
        <dbReference type="ChEBI" id="CHEBI:33019"/>
        <dbReference type="ChEBI" id="CHEBI:37565"/>
        <dbReference type="ChEBI" id="CHEBI:58502"/>
        <dbReference type="ChEBI" id="CHEBI:60487"/>
        <dbReference type="EC" id="2.7.7.62"/>
    </reaction>
</comment>
<evidence type="ECO:0000256" key="16">
    <source>
        <dbReference type="ARBA" id="ARBA00029570"/>
    </source>
</evidence>
<dbReference type="NCBIfam" id="NF004469">
    <property type="entry name" value="PRK05800.1"/>
    <property type="match status" value="1"/>
</dbReference>
<comment type="similarity">
    <text evidence="7">Belongs to the CobU/CobP family.</text>
</comment>
<dbReference type="AlphaFoldDB" id="A0A377GX08"/>
<feature type="binding site" evidence="19">
    <location>
        <position position="85"/>
    </location>
    <ligand>
        <name>GTP</name>
        <dbReference type="ChEBI" id="CHEBI:37565"/>
    </ligand>
</feature>
<keyword evidence="11 20" id="KW-0808">Transferase</keyword>
<comment type="pathway">
    <text evidence="6">Cofactor biosynthesis; adenosylcobalamin biosynthesis; adenosylcobalamin from cob(II)yrinate a,c-diamide: step 5/7.</text>
</comment>
<accession>A0A377GX08</accession>
<comment type="pathway">
    <text evidence="5">Cofactor biosynthesis; adenosylcobalamin biosynthesis; adenosylcobalamin from cob(II)yrinate a,c-diamide: step 6/7.</text>
</comment>
<evidence type="ECO:0000256" key="9">
    <source>
        <dbReference type="ARBA" id="ARBA00012523"/>
    </source>
</evidence>
<evidence type="ECO:0000256" key="19">
    <source>
        <dbReference type="PIRSR" id="PIRSR006135-2"/>
    </source>
</evidence>
<dbReference type="GO" id="GO:0009236">
    <property type="term" value="P:cobalamin biosynthetic process"/>
    <property type="evidence" value="ECO:0007669"/>
    <property type="project" value="UniProtKB-UniPathway"/>
</dbReference>
<dbReference type="EMBL" id="UGGU01000003">
    <property type="protein sequence ID" value="STO31091.1"/>
    <property type="molecule type" value="Genomic_DNA"/>
</dbReference>
<keyword evidence="15 19" id="KW-0342">GTP-binding</keyword>
<dbReference type="GO" id="GO:0008820">
    <property type="term" value="F:cobinamide phosphate guanylyltransferase activity"/>
    <property type="evidence" value="ECO:0007669"/>
    <property type="project" value="UniProtKB-EC"/>
</dbReference>
<feature type="binding site" evidence="19">
    <location>
        <begin position="35"/>
        <end position="37"/>
    </location>
    <ligand>
        <name>GTP</name>
        <dbReference type="ChEBI" id="CHEBI:37565"/>
    </ligand>
</feature>
<evidence type="ECO:0000256" key="18">
    <source>
        <dbReference type="PIRSR" id="PIRSR006135-1"/>
    </source>
</evidence>
<keyword evidence="14" id="KW-0067">ATP-binding</keyword>
<comment type="catalytic activity">
    <reaction evidence="3">
        <text>adenosylcob(III)inamide + GTP = adenosylcob(III)inamide phosphate + GDP + H(+)</text>
        <dbReference type="Rhea" id="RHEA:15765"/>
        <dbReference type="ChEBI" id="CHEBI:2480"/>
        <dbReference type="ChEBI" id="CHEBI:15378"/>
        <dbReference type="ChEBI" id="CHEBI:37565"/>
        <dbReference type="ChEBI" id="CHEBI:58189"/>
        <dbReference type="ChEBI" id="CHEBI:58502"/>
        <dbReference type="EC" id="2.7.1.156"/>
    </reaction>
</comment>
<dbReference type="GO" id="GO:0005524">
    <property type="term" value="F:ATP binding"/>
    <property type="evidence" value="ECO:0007669"/>
    <property type="project" value="UniProtKB-KW"/>
</dbReference>
<dbReference type="PIRSF" id="PIRSF006135">
    <property type="entry name" value="CobU"/>
    <property type="match status" value="1"/>
</dbReference>
<evidence type="ECO:0000256" key="13">
    <source>
        <dbReference type="ARBA" id="ARBA00022777"/>
    </source>
</evidence>
<dbReference type="InterPro" id="IPR003203">
    <property type="entry name" value="CobU/CobP"/>
</dbReference>
<name>A0A377GX08_9FUSO</name>
<evidence type="ECO:0000256" key="8">
    <source>
        <dbReference type="ARBA" id="ARBA00012016"/>
    </source>
</evidence>
<feature type="active site" description="GMP-histidine intermediate" evidence="18">
    <location>
        <position position="51"/>
    </location>
</feature>
<comment type="function">
    <text evidence="4">Catalyzes ATP-dependent phosphorylation of adenosylcobinamide and addition of GMP to adenosylcobinamide phosphate.</text>
</comment>
<evidence type="ECO:0000256" key="12">
    <source>
        <dbReference type="ARBA" id="ARBA00022741"/>
    </source>
</evidence>
<dbReference type="SUPFAM" id="SSF52540">
    <property type="entry name" value="P-loop containing nucleoside triphosphate hydrolases"/>
    <property type="match status" value="1"/>
</dbReference>
<feature type="binding site" evidence="19">
    <location>
        <begin position="9"/>
        <end position="16"/>
    </location>
    <ligand>
        <name>GTP</name>
        <dbReference type="ChEBI" id="CHEBI:37565"/>
    </ligand>
</feature>
<dbReference type="Proteomes" id="UP000255328">
    <property type="component" value="Unassembled WGS sequence"/>
</dbReference>
<dbReference type="GO" id="GO:0005525">
    <property type="term" value="F:GTP binding"/>
    <property type="evidence" value="ECO:0007669"/>
    <property type="project" value="UniProtKB-KW"/>
</dbReference>
<dbReference type="PANTHER" id="PTHR34848:SF1">
    <property type="entry name" value="BIFUNCTIONAL ADENOSYLCOBALAMIN BIOSYNTHESIS PROTEIN COBU"/>
    <property type="match status" value="1"/>
</dbReference>
<dbReference type="RefSeq" id="WP_115269082.1">
    <property type="nucleotide sequence ID" value="NZ_CASFEE010000007.1"/>
</dbReference>
<dbReference type="InterPro" id="IPR027417">
    <property type="entry name" value="P-loop_NTPase"/>
</dbReference>
<comment type="catalytic activity">
    <reaction evidence="1">
        <text>adenosylcob(III)inamide + ATP = adenosylcob(III)inamide phosphate + ADP + H(+)</text>
        <dbReference type="Rhea" id="RHEA:15769"/>
        <dbReference type="ChEBI" id="CHEBI:2480"/>
        <dbReference type="ChEBI" id="CHEBI:15378"/>
        <dbReference type="ChEBI" id="CHEBI:30616"/>
        <dbReference type="ChEBI" id="CHEBI:58502"/>
        <dbReference type="ChEBI" id="CHEBI:456216"/>
        <dbReference type="EC" id="2.7.1.156"/>
    </reaction>
</comment>
<dbReference type="PANTHER" id="PTHR34848">
    <property type="match status" value="1"/>
</dbReference>
<dbReference type="OrthoDB" id="9799422at2"/>